<evidence type="ECO:0000256" key="3">
    <source>
        <dbReference type="ARBA" id="ARBA00023136"/>
    </source>
</evidence>
<dbReference type="InterPro" id="IPR020846">
    <property type="entry name" value="MFS_dom"/>
</dbReference>
<dbReference type="GO" id="GO:0022857">
    <property type="term" value="F:transmembrane transporter activity"/>
    <property type="evidence" value="ECO:0007669"/>
    <property type="project" value="InterPro"/>
</dbReference>
<evidence type="ECO:0000259" key="5">
    <source>
        <dbReference type="PROSITE" id="PS50850"/>
    </source>
</evidence>
<keyword evidence="1 4" id="KW-0812">Transmembrane</keyword>
<dbReference type="InterPro" id="IPR011701">
    <property type="entry name" value="MFS"/>
</dbReference>
<feature type="transmembrane region" description="Helical" evidence="4">
    <location>
        <begin position="164"/>
        <end position="185"/>
    </location>
</feature>
<comment type="caution">
    <text evidence="6">The sequence shown here is derived from an EMBL/GenBank/DDBJ whole genome shotgun (WGS) entry which is preliminary data.</text>
</comment>
<protein>
    <submittedName>
        <fullName evidence="6">Putative MFS family arabinose efflux permease</fullName>
    </submittedName>
</protein>
<feature type="domain" description="Major facilitator superfamily (MFS) profile" evidence="5">
    <location>
        <begin position="11"/>
        <end position="379"/>
    </location>
</feature>
<feature type="transmembrane region" description="Helical" evidence="4">
    <location>
        <begin position="353"/>
        <end position="374"/>
    </location>
</feature>
<dbReference type="Gene3D" id="1.20.1250.20">
    <property type="entry name" value="MFS general substrate transporter like domains"/>
    <property type="match status" value="1"/>
</dbReference>
<dbReference type="SUPFAM" id="SSF103473">
    <property type="entry name" value="MFS general substrate transporter"/>
    <property type="match status" value="1"/>
</dbReference>
<dbReference type="RefSeq" id="WP_107844017.1">
    <property type="nucleotide sequence ID" value="NZ_QBKS01000001.1"/>
</dbReference>
<feature type="transmembrane region" description="Helical" evidence="4">
    <location>
        <begin position="327"/>
        <end position="347"/>
    </location>
</feature>
<evidence type="ECO:0000256" key="4">
    <source>
        <dbReference type="SAM" id="Phobius"/>
    </source>
</evidence>
<name>A0A2T6BI67_9RHOB</name>
<evidence type="ECO:0000313" key="7">
    <source>
        <dbReference type="Proteomes" id="UP000243978"/>
    </source>
</evidence>
<dbReference type="Proteomes" id="UP000243978">
    <property type="component" value="Unassembled WGS sequence"/>
</dbReference>
<dbReference type="InterPro" id="IPR036259">
    <property type="entry name" value="MFS_trans_sf"/>
</dbReference>
<keyword evidence="3 4" id="KW-0472">Membrane</keyword>
<evidence type="ECO:0000313" key="6">
    <source>
        <dbReference type="EMBL" id="PTX55757.1"/>
    </source>
</evidence>
<sequence>MDTPARTNWTLVMALLVAGLFSAAQFGKLTLTLPVLQQVYAEGGAFVPVLISIVGMVGIALGAVAGSVVARVGVTRALIGALLAGAALSLVQASLPGIWVFAGLRVLEGVSHLAIVVAAPTLIASVSSEADRPVTMGIWAAFFGIAMAIIAAALPFLLPLGGLPAVFIAHGVGMAVMAVILLPLLPKGLQVEPRPVSYLEEHRIIYSTPKLLIPGAGFVWYTMLYIALLAVLPLALGLPVWVITALPLISIAGTIAGGIIAKRMTPSRLVTIGFALTIAASGLVWVFSAQLWPLFVLFSVMALIPAGSFGAIPYFNESITDRARATGGIAQLGNVGTTLGTPIFVLVFDGAGLGAVCALIAVFCAIGIAATQTLRLRIK</sequence>
<feature type="transmembrane region" description="Helical" evidence="4">
    <location>
        <begin position="138"/>
        <end position="158"/>
    </location>
</feature>
<dbReference type="PROSITE" id="PS50850">
    <property type="entry name" value="MFS"/>
    <property type="match status" value="1"/>
</dbReference>
<dbReference type="Pfam" id="PF07690">
    <property type="entry name" value="MFS_1"/>
    <property type="match status" value="1"/>
</dbReference>
<dbReference type="EMBL" id="QBKS01000001">
    <property type="protein sequence ID" value="PTX55757.1"/>
    <property type="molecule type" value="Genomic_DNA"/>
</dbReference>
<evidence type="ECO:0000256" key="2">
    <source>
        <dbReference type="ARBA" id="ARBA00022989"/>
    </source>
</evidence>
<feature type="transmembrane region" description="Helical" evidence="4">
    <location>
        <begin position="238"/>
        <end position="261"/>
    </location>
</feature>
<feature type="transmembrane region" description="Helical" evidence="4">
    <location>
        <begin position="45"/>
        <end position="70"/>
    </location>
</feature>
<organism evidence="6 7">
    <name type="scientific">Litoreibacter ponti</name>
    <dbReference type="NCBI Taxonomy" id="1510457"/>
    <lineage>
        <taxon>Bacteria</taxon>
        <taxon>Pseudomonadati</taxon>
        <taxon>Pseudomonadota</taxon>
        <taxon>Alphaproteobacteria</taxon>
        <taxon>Rhodobacterales</taxon>
        <taxon>Roseobacteraceae</taxon>
        <taxon>Litoreibacter</taxon>
    </lineage>
</organism>
<proteinExistence type="predicted"/>
<feature type="transmembrane region" description="Helical" evidence="4">
    <location>
        <begin position="77"/>
        <end position="103"/>
    </location>
</feature>
<dbReference type="AlphaFoldDB" id="A0A2T6BI67"/>
<dbReference type="OrthoDB" id="6095882at2"/>
<feature type="transmembrane region" description="Helical" evidence="4">
    <location>
        <begin position="294"/>
        <end position="315"/>
    </location>
</feature>
<gene>
    <name evidence="6" type="ORF">C8N43_0399</name>
</gene>
<feature type="transmembrane region" description="Helical" evidence="4">
    <location>
        <begin position="211"/>
        <end position="232"/>
    </location>
</feature>
<keyword evidence="7" id="KW-1185">Reference proteome</keyword>
<feature type="transmembrane region" description="Helical" evidence="4">
    <location>
        <begin position="268"/>
        <end position="288"/>
    </location>
</feature>
<feature type="transmembrane region" description="Helical" evidence="4">
    <location>
        <begin position="109"/>
        <end position="126"/>
    </location>
</feature>
<evidence type="ECO:0000256" key="1">
    <source>
        <dbReference type="ARBA" id="ARBA00022692"/>
    </source>
</evidence>
<reference evidence="6 7" key="1">
    <citation type="submission" date="2018-04" db="EMBL/GenBank/DDBJ databases">
        <title>Genomic Encyclopedia of Archaeal and Bacterial Type Strains, Phase II (KMG-II): from individual species to whole genera.</title>
        <authorList>
            <person name="Goeker M."/>
        </authorList>
    </citation>
    <scope>NUCLEOTIDE SEQUENCE [LARGE SCALE GENOMIC DNA]</scope>
    <source>
        <strain evidence="6 7">DSM 100977</strain>
    </source>
</reference>
<accession>A0A2T6BI67</accession>
<keyword evidence="2 4" id="KW-1133">Transmembrane helix</keyword>